<feature type="chain" id="PRO_5045918433" evidence="1">
    <location>
        <begin position="27"/>
        <end position="694"/>
    </location>
</feature>
<dbReference type="SUPFAM" id="SSF48239">
    <property type="entry name" value="Terpenoid cyclases/Protein prenyltransferases"/>
    <property type="match status" value="1"/>
</dbReference>
<keyword evidence="4" id="KW-1185">Reference proteome</keyword>
<dbReference type="Gene3D" id="1.50.10.20">
    <property type="match status" value="1"/>
</dbReference>
<evidence type="ECO:0000259" key="2">
    <source>
        <dbReference type="PROSITE" id="PS51272"/>
    </source>
</evidence>
<feature type="domain" description="SLH" evidence="2">
    <location>
        <begin position="510"/>
        <end position="572"/>
    </location>
</feature>
<keyword evidence="1" id="KW-0732">Signal</keyword>
<dbReference type="PROSITE" id="PS51272">
    <property type="entry name" value="SLH"/>
    <property type="match status" value="3"/>
</dbReference>
<dbReference type="InterPro" id="IPR008930">
    <property type="entry name" value="Terpenoid_cyclase/PrenylTrfase"/>
</dbReference>
<accession>A0ABT6TTU1</accession>
<proteinExistence type="predicted"/>
<feature type="domain" description="SLH" evidence="2">
    <location>
        <begin position="573"/>
        <end position="636"/>
    </location>
</feature>
<feature type="domain" description="SLH" evidence="2">
    <location>
        <begin position="637"/>
        <end position="694"/>
    </location>
</feature>
<protein>
    <submittedName>
        <fullName evidence="3">S-layer homology domain-containing protein</fullName>
    </submittedName>
</protein>
<dbReference type="PANTHER" id="PTHR43308">
    <property type="entry name" value="OUTER MEMBRANE PROTEIN ALPHA-RELATED"/>
    <property type="match status" value="1"/>
</dbReference>
<dbReference type="RefSeq" id="WP_282912539.1">
    <property type="nucleotide sequence ID" value="NZ_JAGRPV010000001.1"/>
</dbReference>
<evidence type="ECO:0000313" key="3">
    <source>
        <dbReference type="EMBL" id="MDI4649936.1"/>
    </source>
</evidence>
<comment type="caution">
    <text evidence="3">The sequence shown here is derived from an EMBL/GenBank/DDBJ whole genome shotgun (WGS) entry which is preliminary data.</text>
</comment>
<organism evidence="3 4">
    <name type="scientific">Cohnella hashimotonis</name>
    <dbReference type="NCBI Taxonomy" id="2826895"/>
    <lineage>
        <taxon>Bacteria</taxon>
        <taxon>Bacillati</taxon>
        <taxon>Bacillota</taxon>
        <taxon>Bacilli</taxon>
        <taxon>Bacillales</taxon>
        <taxon>Paenibacillaceae</taxon>
        <taxon>Cohnella</taxon>
    </lineage>
</organism>
<dbReference type="InterPro" id="IPR051465">
    <property type="entry name" value="Cell_Envelope_Struct_Comp"/>
</dbReference>
<dbReference type="Proteomes" id="UP001161691">
    <property type="component" value="Unassembled WGS sequence"/>
</dbReference>
<sequence>MLGFKRFKSLASLALSVSLAVAGLSAALPAGKSYAEGASATTVAASVNVQADIQAAIGYVNANGGVSSDWLAFSFARAGQSVPADYAAKLAAGVEAEWTKASPDPTALARLALVANAIGLDARSIGGRDLIAKLASYPSFANVYADIFVLLAFDSGNYELPAGTAWTRGDLIAAIVSGIDGSTVPDLYGMALSALGKYKDRPEVAAAADKAVAWLAANLAGDNSEAIAQTIIGLSAYGIDPADSKFAKGGSNLVQRLLAFKNTDGGFKHQLSDAASDKAFATEQALRALAAYGLFGTSHRSVYVNAASQWVATGVAIEGLNGPLAALSATQAVYAWDALVEIADRNKLKLGYTDDPQYGKFLSAIGDAKGDQSVYWLFAVKRGGVYATVDTSLEKFRLQTGDELYLYLSGSDSGLVKSVTAKAAAGGATAVNVQYTYYDSSFKEVTGPAAGVQVAIGGQTATTDASGTATFKGLSARELTYTVTGYRAGAAPLVLKYSGKVAVGAGQAGGESFADAADIAAWASDAVSEAYAAGWLQGVSTTELKFAPKQQLTRVQFAALILRLLGETPAAGAKQSFADVAPGAWYFDAVMTAKSKGLIGGLTATSFKPNEAISRQDLAVVLARAFKLDGTGSKTAFSDQGQISGYALASVRAVYDKGLLKGTSGTAFDPKAKVTREMAAVIASNLLKQGLISK</sequence>
<evidence type="ECO:0000313" key="4">
    <source>
        <dbReference type="Proteomes" id="UP001161691"/>
    </source>
</evidence>
<dbReference type="PANTHER" id="PTHR43308:SF5">
    <property type="entry name" value="S-LAYER PROTEIN _ PEPTIDOGLYCAN ENDO-BETA-N-ACETYLGLUCOSAMINIDASE"/>
    <property type="match status" value="1"/>
</dbReference>
<name>A0ABT6TTU1_9BACL</name>
<evidence type="ECO:0000256" key="1">
    <source>
        <dbReference type="SAM" id="SignalP"/>
    </source>
</evidence>
<dbReference type="Pfam" id="PF00395">
    <property type="entry name" value="SLH"/>
    <property type="match status" value="3"/>
</dbReference>
<feature type="signal peptide" evidence="1">
    <location>
        <begin position="1"/>
        <end position="26"/>
    </location>
</feature>
<dbReference type="EMBL" id="JAGRPV010000001">
    <property type="protein sequence ID" value="MDI4649936.1"/>
    <property type="molecule type" value="Genomic_DNA"/>
</dbReference>
<reference evidence="3" key="1">
    <citation type="submission" date="2023-04" db="EMBL/GenBank/DDBJ databases">
        <title>Comparative genomic analysis of Cohnella hashimotonis sp. nov., isolated from the International Space Station.</title>
        <authorList>
            <person name="Venkateswaran K."/>
            <person name="Simpson A."/>
        </authorList>
    </citation>
    <scope>NUCLEOTIDE SEQUENCE</scope>
    <source>
        <strain evidence="3">F6_2S_P_1</strain>
    </source>
</reference>
<gene>
    <name evidence="3" type="ORF">KB449_33720</name>
</gene>
<dbReference type="InterPro" id="IPR001119">
    <property type="entry name" value="SLH_dom"/>
</dbReference>